<dbReference type="KEGG" id="slal:111654646"/>
<evidence type="ECO:0000256" key="4">
    <source>
        <dbReference type="ARBA" id="ARBA00023015"/>
    </source>
</evidence>
<name>A0A3B4Y5T3_SERLL</name>
<dbReference type="GeneTree" id="ENSGT00940000157556"/>
<evidence type="ECO:0000313" key="12">
    <source>
        <dbReference type="Ensembl" id="ENSSLDP00000024777.1"/>
    </source>
</evidence>
<accession>A0A3B4Y5T3</accession>
<organism evidence="12 13">
    <name type="scientific">Seriola lalandi dorsalis</name>
    <dbReference type="NCBI Taxonomy" id="1841481"/>
    <lineage>
        <taxon>Eukaryota</taxon>
        <taxon>Metazoa</taxon>
        <taxon>Chordata</taxon>
        <taxon>Craniata</taxon>
        <taxon>Vertebrata</taxon>
        <taxon>Euteleostomi</taxon>
        <taxon>Actinopterygii</taxon>
        <taxon>Neopterygii</taxon>
        <taxon>Teleostei</taxon>
        <taxon>Neoteleostei</taxon>
        <taxon>Acanthomorphata</taxon>
        <taxon>Carangaria</taxon>
        <taxon>Carangiformes</taxon>
        <taxon>Carangidae</taxon>
        <taxon>Seriola</taxon>
    </lineage>
</organism>
<evidence type="ECO:0000256" key="7">
    <source>
        <dbReference type="ARBA" id="ARBA00023163"/>
    </source>
</evidence>
<dbReference type="GO" id="GO:0005634">
    <property type="term" value="C:nucleus"/>
    <property type="evidence" value="ECO:0007669"/>
    <property type="project" value="UniProtKB-SubCell"/>
</dbReference>
<sequence>MLPSPVITSSTTPFSVKDILKLELQQQSQQHPLQFISCFGLSGGAFPNKPLRSHSPPSCMLAGRDSPSPISSGLSESEERMSYLNTITGPDRLSGSGLPLEMLGNPAQSHSAELGLETEQEEQDSNSCGVLRGECEDLDSEKPATKQQRTRRKPRVLFSQAQVFELERRFKQQRYLSAPEREHLASSLKLTSTQVKIWFQNRRYKCKRQRQDKTLEMAGHHHHHHHHPPPPPRRVAVPVLVRDGRPCLTGSQNYNTSYTVGAPNPYSYNGYPAYSYNSSVYSNTYSCTYSSLPALPPSNTTANAFMNMNLGNLGAQTQSQAPQGSVVTPCQGTLQGIRAW</sequence>
<evidence type="ECO:0000256" key="5">
    <source>
        <dbReference type="ARBA" id="ARBA00023125"/>
    </source>
</evidence>
<dbReference type="GO" id="GO:0000978">
    <property type="term" value="F:RNA polymerase II cis-regulatory region sequence-specific DNA binding"/>
    <property type="evidence" value="ECO:0007669"/>
    <property type="project" value="TreeGrafter"/>
</dbReference>
<dbReference type="PROSITE" id="PS00027">
    <property type="entry name" value="HOMEOBOX_1"/>
    <property type="match status" value="1"/>
</dbReference>
<dbReference type="GO" id="GO:0040037">
    <property type="term" value="P:negative regulation of fibroblast growth factor receptor signaling pathway"/>
    <property type="evidence" value="ECO:0007669"/>
    <property type="project" value="Ensembl"/>
</dbReference>
<evidence type="ECO:0000256" key="6">
    <source>
        <dbReference type="ARBA" id="ARBA00023155"/>
    </source>
</evidence>
<dbReference type="Pfam" id="PF00046">
    <property type="entry name" value="Homeodomain"/>
    <property type="match status" value="1"/>
</dbReference>
<dbReference type="GO" id="GO:0060037">
    <property type="term" value="P:pharyngeal system development"/>
    <property type="evidence" value="ECO:0007669"/>
    <property type="project" value="Ensembl"/>
</dbReference>
<dbReference type="Ensembl" id="ENSSLDT00000025556.1">
    <property type="protein sequence ID" value="ENSSLDP00000024777.1"/>
    <property type="gene ID" value="ENSSLDG00000019312.1"/>
</dbReference>
<evidence type="ECO:0000256" key="1">
    <source>
        <dbReference type="ARBA" id="ARBA00004123"/>
    </source>
</evidence>
<evidence type="ECO:0000256" key="8">
    <source>
        <dbReference type="ARBA" id="ARBA00023242"/>
    </source>
</evidence>
<dbReference type="CDD" id="cd00086">
    <property type="entry name" value="homeodomain"/>
    <property type="match status" value="1"/>
</dbReference>
<dbReference type="Proteomes" id="UP000261360">
    <property type="component" value="Unplaced"/>
</dbReference>
<dbReference type="AlphaFoldDB" id="A0A3B4Y5T3"/>
<dbReference type="SMART" id="SM00389">
    <property type="entry name" value="HOX"/>
    <property type="match status" value="1"/>
</dbReference>
<keyword evidence="6 9" id="KW-0371">Homeobox</keyword>
<comment type="similarity">
    <text evidence="2">Belongs to the NK-2 homeobox family.</text>
</comment>
<dbReference type="InterPro" id="IPR020479">
    <property type="entry name" value="HD_metazoa"/>
</dbReference>
<evidence type="ECO:0000313" key="13">
    <source>
        <dbReference type="Proteomes" id="UP000261360"/>
    </source>
</evidence>
<dbReference type="GO" id="GO:0030154">
    <property type="term" value="P:cell differentiation"/>
    <property type="evidence" value="ECO:0007669"/>
    <property type="project" value="TreeGrafter"/>
</dbReference>
<evidence type="ECO:0000256" key="2">
    <source>
        <dbReference type="ARBA" id="ARBA00005661"/>
    </source>
</evidence>
<keyword evidence="7" id="KW-0804">Transcription</keyword>
<dbReference type="RefSeq" id="XP_023261504.1">
    <property type="nucleotide sequence ID" value="XM_023405736.1"/>
</dbReference>
<dbReference type="FunFam" id="1.10.10.60:FF:000078">
    <property type="entry name" value="NK2 homeobox 3"/>
    <property type="match status" value="1"/>
</dbReference>
<keyword evidence="3" id="KW-0217">Developmental protein</keyword>
<dbReference type="GO" id="GO:0000981">
    <property type="term" value="F:DNA-binding transcription factor activity, RNA polymerase II-specific"/>
    <property type="evidence" value="ECO:0007669"/>
    <property type="project" value="InterPro"/>
</dbReference>
<feature type="DNA-binding region" description="Homeobox" evidence="9">
    <location>
        <begin position="151"/>
        <end position="210"/>
    </location>
</feature>
<dbReference type="InterPro" id="IPR001356">
    <property type="entry name" value="HD"/>
</dbReference>
<keyword evidence="8 9" id="KW-0539">Nucleus</keyword>
<keyword evidence="5 9" id="KW-0238">DNA-binding</keyword>
<comment type="subcellular location">
    <subcellularLocation>
        <location evidence="1 9 10">Nucleus</location>
    </subcellularLocation>
</comment>
<dbReference type="PANTHER" id="PTHR24340:SF32">
    <property type="entry name" value="HOMEOBOX PROTEIN NKX-2.3"/>
    <property type="match status" value="1"/>
</dbReference>
<dbReference type="InterPro" id="IPR050394">
    <property type="entry name" value="Homeobox_NK-like"/>
</dbReference>
<reference evidence="12" key="2">
    <citation type="submission" date="2025-09" db="UniProtKB">
        <authorList>
            <consortium name="Ensembl"/>
        </authorList>
    </citation>
    <scope>IDENTIFICATION</scope>
</reference>
<dbReference type="OrthoDB" id="6159439at2759"/>
<protein>
    <submittedName>
        <fullName evidence="12">NK2 homeobox 3</fullName>
    </submittedName>
</protein>
<dbReference type="PANTHER" id="PTHR24340">
    <property type="entry name" value="HOMEOBOX PROTEIN NKX"/>
    <property type="match status" value="1"/>
</dbReference>
<dbReference type="InterPro" id="IPR009057">
    <property type="entry name" value="Homeodomain-like_sf"/>
</dbReference>
<dbReference type="PROSITE" id="PS50071">
    <property type="entry name" value="HOMEOBOX_2"/>
    <property type="match status" value="1"/>
</dbReference>
<dbReference type="Gene3D" id="1.10.10.60">
    <property type="entry name" value="Homeodomain-like"/>
    <property type="match status" value="1"/>
</dbReference>
<dbReference type="CTD" id="30698"/>
<evidence type="ECO:0000256" key="9">
    <source>
        <dbReference type="PROSITE-ProRule" id="PRU00108"/>
    </source>
</evidence>
<keyword evidence="4" id="KW-0805">Transcription regulation</keyword>
<evidence type="ECO:0000256" key="10">
    <source>
        <dbReference type="RuleBase" id="RU000682"/>
    </source>
</evidence>
<dbReference type="InterPro" id="IPR017970">
    <property type="entry name" value="Homeobox_CS"/>
</dbReference>
<dbReference type="GeneID" id="111654646"/>
<evidence type="ECO:0000256" key="3">
    <source>
        <dbReference type="ARBA" id="ARBA00022473"/>
    </source>
</evidence>
<dbReference type="GO" id="GO:0051216">
    <property type="term" value="P:cartilage development"/>
    <property type="evidence" value="ECO:0007669"/>
    <property type="project" value="Ensembl"/>
</dbReference>
<evidence type="ECO:0000259" key="11">
    <source>
        <dbReference type="PROSITE" id="PS50071"/>
    </source>
</evidence>
<proteinExistence type="inferred from homology"/>
<feature type="domain" description="Homeobox" evidence="11">
    <location>
        <begin position="149"/>
        <end position="209"/>
    </location>
</feature>
<keyword evidence="13" id="KW-1185">Reference proteome</keyword>
<dbReference type="SUPFAM" id="SSF46689">
    <property type="entry name" value="Homeodomain-like"/>
    <property type="match status" value="1"/>
</dbReference>
<reference evidence="12" key="1">
    <citation type="submission" date="2025-08" db="UniProtKB">
        <authorList>
            <consortium name="Ensembl"/>
        </authorList>
    </citation>
    <scope>IDENTIFICATION</scope>
</reference>
<dbReference type="PRINTS" id="PR00024">
    <property type="entry name" value="HOMEOBOX"/>
</dbReference>